<feature type="transmembrane region" description="Helical" evidence="1">
    <location>
        <begin position="106"/>
        <end position="133"/>
    </location>
</feature>
<accession>A0A1H6XGC1</accession>
<dbReference type="AlphaFoldDB" id="A0A1H6XGC1"/>
<feature type="transmembrane region" description="Helical" evidence="1">
    <location>
        <begin position="200"/>
        <end position="221"/>
    </location>
</feature>
<evidence type="ECO:0000313" key="3">
    <source>
        <dbReference type="EMBL" id="SEJ00669.1"/>
    </source>
</evidence>
<feature type="transmembrane region" description="Helical" evidence="1">
    <location>
        <begin position="464"/>
        <end position="486"/>
    </location>
</feature>
<keyword evidence="1" id="KW-0472">Membrane</keyword>
<evidence type="ECO:0000313" key="5">
    <source>
        <dbReference type="Proteomes" id="UP000199005"/>
    </source>
</evidence>
<dbReference type="STRING" id="170623.SAMN04244579_03775"/>
<keyword evidence="1" id="KW-0812">Transmembrane</keyword>
<dbReference type="Proteomes" id="UP000199005">
    <property type="component" value="Unassembled WGS sequence"/>
</dbReference>
<organism evidence="4 5">
    <name type="scientific">Azotobacter beijerinckii</name>
    <dbReference type="NCBI Taxonomy" id="170623"/>
    <lineage>
        <taxon>Bacteria</taxon>
        <taxon>Pseudomonadati</taxon>
        <taxon>Pseudomonadota</taxon>
        <taxon>Gammaproteobacteria</taxon>
        <taxon>Pseudomonadales</taxon>
        <taxon>Pseudomonadaceae</taxon>
        <taxon>Azotobacter</taxon>
    </lineage>
</organism>
<dbReference type="RefSeq" id="WP_090731882.1">
    <property type="nucleotide sequence ID" value="NZ_FNYO01000063.1"/>
</dbReference>
<evidence type="ECO:0000313" key="4">
    <source>
        <dbReference type="EMBL" id="SEJ28168.1"/>
    </source>
</evidence>
<feature type="transmembrane region" description="Helical" evidence="1">
    <location>
        <begin position="395"/>
        <end position="427"/>
    </location>
</feature>
<feature type="transmembrane region" description="Helical" evidence="1">
    <location>
        <begin position="145"/>
        <end position="163"/>
    </location>
</feature>
<proteinExistence type="predicted"/>
<dbReference type="PANTHER" id="PTHR35342:SF5">
    <property type="entry name" value="TRICARBOXYLIC TRANSPORT PROTEIN"/>
    <property type="match status" value="1"/>
</dbReference>
<name>A0A1H6XGC1_9GAMM</name>
<feature type="transmembrane region" description="Helical" evidence="1">
    <location>
        <begin position="20"/>
        <end position="49"/>
    </location>
</feature>
<dbReference type="OrthoDB" id="9781349at2"/>
<feature type="transmembrane region" description="Helical" evidence="1">
    <location>
        <begin position="354"/>
        <end position="383"/>
    </location>
</feature>
<dbReference type="Proteomes" id="UP000199250">
    <property type="component" value="Unassembled WGS sequence"/>
</dbReference>
<evidence type="ECO:0000313" key="6">
    <source>
        <dbReference type="Proteomes" id="UP000199250"/>
    </source>
</evidence>
<feature type="transmembrane region" description="Helical" evidence="1">
    <location>
        <begin position="169"/>
        <end position="188"/>
    </location>
</feature>
<feature type="transmembrane region" description="Helical" evidence="1">
    <location>
        <begin position="318"/>
        <end position="342"/>
    </location>
</feature>
<dbReference type="EMBL" id="FNYQ01000038">
    <property type="protein sequence ID" value="SEJ00669.1"/>
    <property type="molecule type" value="Genomic_DNA"/>
</dbReference>
<feature type="domain" description="DUF112" evidence="2">
    <location>
        <begin position="20"/>
        <end position="438"/>
    </location>
</feature>
<dbReference type="PANTHER" id="PTHR35342">
    <property type="entry name" value="TRICARBOXYLIC TRANSPORT PROTEIN"/>
    <property type="match status" value="1"/>
</dbReference>
<evidence type="ECO:0000256" key="1">
    <source>
        <dbReference type="SAM" id="Phobius"/>
    </source>
</evidence>
<dbReference type="InterPro" id="IPR002823">
    <property type="entry name" value="DUF112_TM"/>
</dbReference>
<protein>
    <submittedName>
        <fullName evidence="4">TctA family transporter</fullName>
    </submittedName>
</protein>
<evidence type="ECO:0000259" key="2">
    <source>
        <dbReference type="Pfam" id="PF01970"/>
    </source>
</evidence>
<dbReference type="EMBL" id="FNYO01000063">
    <property type="protein sequence ID" value="SEJ28168.1"/>
    <property type="molecule type" value="Genomic_DNA"/>
</dbReference>
<feature type="transmembrane region" description="Helical" evidence="1">
    <location>
        <begin position="258"/>
        <end position="281"/>
    </location>
</feature>
<sequence>MELLSHLSIGIESALSWSNLLYCFVGVTLGTLVGVLPGLGPVATIAMLLPVTYGLSPDAALIMLAGIYYGAQYGGSTAAILVNLPGESSSLVTCLDGHAMARSGRAGAALGIAALGSFFAGTLATLVVAVAAVPLADFALRFGPADYFSLMVLGLIAAVVLAQGDIFKAVAMTLLGLLLGLVGVDVNSGAERFTFGIPELAEGFGFVVVSMGIFGIGEIIANLEHEHTRAGVIRTVGPLLPTRDDYRRSWKPVLRGSALGTLLGVLPGGGAMLSSFASYMLEKRLAKDRSRFGKGAIEGVAGPESANNAGAQTSFIPLLVMGLPSNAVMALMIGAMMIHGIVPGPQVMTERPELFWGVIVSMWVGNALLLLLNLPLIGIWVRLLSVPYRMLYPAILLFCCIGVFSVNNSLFDVLLTVGFGLLGYLFIKLRCEPAPLLLGFVLGPLMEENLRRAMLLSHGDPSVFLTRPISATLLLLGVGFLVLLALPRFRATREVAFAED</sequence>
<gene>
    <name evidence="3" type="ORF">SAMN04244572_02415</name>
    <name evidence="4" type="ORF">SAMN04244579_03775</name>
</gene>
<dbReference type="Pfam" id="PF01970">
    <property type="entry name" value="TctA"/>
    <property type="match status" value="1"/>
</dbReference>
<keyword evidence="1" id="KW-1133">Transmembrane helix</keyword>
<reference evidence="5 6" key="1">
    <citation type="submission" date="2016-10" db="EMBL/GenBank/DDBJ databases">
        <authorList>
            <person name="de Groot N.N."/>
        </authorList>
    </citation>
    <scope>NUCLEOTIDE SEQUENCE [LARGE SCALE GENOMIC DNA]</scope>
    <source>
        <strain evidence="4 5">DSM 1041</strain>
        <strain evidence="3 6">DSM 373</strain>
    </source>
</reference>